<dbReference type="KEGG" id="bfu:BCIN_03g00730"/>
<proteinExistence type="predicted"/>
<organism evidence="2 3">
    <name type="scientific">Botryotinia fuckeliana (strain B05.10)</name>
    <name type="common">Noble rot fungus</name>
    <name type="synonym">Botrytis cinerea</name>
    <dbReference type="NCBI Taxonomy" id="332648"/>
    <lineage>
        <taxon>Eukaryota</taxon>
        <taxon>Fungi</taxon>
        <taxon>Dikarya</taxon>
        <taxon>Ascomycota</taxon>
        <taxon>Pezizomycotina</taxon>
        <taxon>Leotiomycetes</taxon>
        <taxon>Helotiales</taxon>
        <taxon>Sclerotiniaceae</taxon>
        <taxon>Botrytis</taxon>
    </lineage>
</organism>
<gene>
    <name evidence="2" type="ORF">BCIN_03g00730</name>
</gene>
<dbReference type="RefSeq" id="XP_001559469.2">
    <property type="nucleotide sequence ID" value="XM_001559419.2"/>
</dbReference>
<evidence type="ECO:0000313" key="3">
    <source>
        <dbReference type="Proteomes" id="UP000001798"/>
    </source>
</evidence>
<feature type="region of interest" description="Disordered" evidence="1">
    <location>
        <begin position="61"/>
        <end position="98"/>
    </location>
</feature>
<evidence type="ECO:0000313" key="2">
    <source>
        <dbReference type="EMBL" id="ATZ47767.1"/>
    </source>
</evidence>
<dbReference type="Proteomes" id="UP000001798">
    <property type="component" value="Chromosome 3"/>
</dbReference>
<accession>A0A384JBG3</accession>
<reference evidence="2 3" key="2">
    <citation type="journal article" date="2012" name="Eukaryot. Cell">
        <title>Genome update of Botrytis cinerea strains B05.10 and T4.</title>
        <authorList>
            <person name="Staats M."/>
            <person name="van Kan J.A."/>
        </authorList>
    </citation>
    <scope>NUCLEOTIDE SEQUENCE [LARGE SCALE GENOMIC DNA]</scope>
    <source>
        <strain evidence="2 3">B05.10</strain>
    </source>
</reference>
<dbReference type="VEuPathDB" id="FungiDB:Bcin03g00730"/>
<dbReference type="AlphaFoldDB" id="A0A384JBG3"/>
<protein>
    <submittedName>
        <fullName evidence="2">Uncharacterized protein</fullName>
    </submittedName>
</protein>
<feature type="region of interest" description="Disordered" evidence="1">
    <location>
        <begin position="128"/>
        <end position="148"/>
    </location>
</feature>
<feature type="compositionally biased region" description="Basic residues" evidence="1">
    <location>
        <begin position="82"/>
        <end position="94"/>
    </location>
</feature>
<keyword evidence="3" id="KW-1185">Reference proteome</keyword>
<sequence length="254" mass="30131">MTMVEEHYNNRHRSTNWKVSQPIEDWYHQSIRDLSGLGIDENRMNRKWKKVVRKGYEEAAEKEQKAAGKVNLEGMGKEKGYPHHRHRHGGGRRKSYYEPSDCSCDDESSDSTDSCYCQPKPSKSIYLTKKKEKEKEKEKDHPKGKSRWKICRHSPGNCPLEHKWIKCNGLCGLSACLEKEHRMHKTYSEIECTEPNCKNCKRAKEKQEEREKEKTPPYEEKKVHCTCGYRYCRHKVFEIEEIAKPPMPRYFFNK</sequence>
<dbReference type="OrthoDB" id="3548738at2759"/>
<reference evidence="2 3" key="1">
    <citation type="journal article" date="2011" name="PLoS Genet.">
        <title>Genomic analysis of the necrotrophic fungal pathogens Sclerotinia sclerotiorum and Botrytis cinerea.</title>
        <authorList>
            <person name="Amselem J."/>
            <person name="Cuomo C.A."/>
            <person name="van Kan J.A."/>
            <person name="Viaud M."/>
            <person name="Benito E.P."/>
            <person name="Couloux A."/>
            <person name="Coutinho P.M."/>
            <person name="de Vries R.P."/>
            <person name="Dyer P.S."/>
            <person name="Fillinger S."/>
            <person name="Fournier E."/>
            <person name="Gout L."/>
            <person name="Hahn M."/>
            <person name="Kohn L."/>
            <person name="Lapalu N."/>
            <person name="Plummer K.M."/>
            <person name="Pradier J.M."/>
            <person name="Quevillon E."/>
            <person name="Sharon A."/>
            <person name="Simon A."/>
            <person name="ten Have A."/>
            <person name="Tudzynski B."/>
            <person name="Tudzynski P."/>
            <person name="Wincker P."/>
            <person name="Andrew M."/>
            <person name="Anthouard V."/>
            <person name="Beever R.E."/>
            <person name="Beffa R."/>
            <person name="Benoit I."/>
            <person name="Bouzid O."/>
            <person name="Brault B."/>
            <person name="Chen Z."/>
            <person name="Choquer M."/>
            <person name="Collemare J."/>
            <person name="Cotton P."/>
            <person name="Danchin E.G."/>
            <person name="Da Silva C."/>
            <person name="Gautier A."/>
            <person name="Giraud C."/>
            <person name="Giraud T."/>
            <person name="Gonzalez C."/>
            <person name="Grossetete S."/>
            <person name="Guldener U."/>
            <person name="Henrissat B."/>
            <person name="Howlett B.J."/>
            <person name="Kodira C."/>
            <person name="Kretschmer M."/>
            <person name="Lappartient A."/>
            <person name="Leroch M."/>
            <person name="Levis C."/>
            <person name="Mauceli E."/>
            <person name="Neuveglise C."/>
            <person name="Oeser B."/>
            <person name="Pearson M."/>
            <person name="Poulain J."/>
            <person name="Poussereau N."/>
            <person name="Quesneville H."/>
            <person name="Rascle C."/>
            <person name="Schumacher J."/>
            <person name="Segurens B."/>
            <person name="Sexton A."/>
            <person name="Silva E."/>
            <person name="Sirven C."/>
            <person name="Soanes D.M."/>
            <person name="Talbot N.J."/>
            <person name="Templeton M."/>
            <person name="Yandava C."/>
            <person name="Yarden O."/>
            <person name="Zeng Q."/>
            <person name="Rollins J.A."/>
            <person name="Lebrun M.H."/>
            <person name="Dickman M."/>
        </authorList>
    </citation>
    <scope>NUCLEOTIDE SEQUENCE [LARGE SCALE GENOMIC DNA]</scope>
    <source>
        <strain evidence="2 3">B05.10</strain>
    </source>
</reference>
<dbReference type="GeneID" id="5440096"/>
<dbReference type="EMBL" id="CP009807">
    <property type="protein sequence ID" value="ATZ47767.1"/>
    <property type="molecule type" value="Genomic_DNA"/>
</dbReference>
<evidence type="ECO:0000256" key="1">
    <source>
        <dbReference type="SAM" id="MobiDB-lite"/>
    </source>
</evidence>
<name>A0A384JBG3_BOTFB</name>
<reference evidence="2 3" key="3">
    <citation type="journal article" date="2017" name="Mol. Plant Pathol.">
        <title>A gapless genome sequence of the fungus Botrytis cinerea.</title>
        <authorList>
            <person name="Van Kan J.A."/>
            <person name="Stassen J.H."/>
            <person name="Mosbach A."/>
            <person name="Van Der Lee T.A."/>
            <person name="Faino L."/>
            <person name="Farmer A.D."/>
            <person name="Papasotiriou D.G."/>
            <person name="Zhou S."/>
            <person name="Seidl M.F."/>
            <person name="Cottam E."/>
            <person name="Edel D."/>
            <person name="Hahn M."/>
            <person name="Schwartz D.C."/>
            <person name="Dietrich R.A."/>
            <person name="Widdison S."/>
            <person name="Scalliet G."/>
        </authorList>
    </citation>
    <scope>NUCLEOTIDE SEQUENCE [LARGE SCALE GENOMIC DNA]</scope>
    <source>
        <strain evidence="2 3">B05.10</strain>
    </source>
</reference>
<feature type="compositionally biased region" description="Basic and acidic residues" evidence="1">
    <location>
        <begin position="129"/>
        <end position="143"/>
    </location>
</feature>